<dbReference type="EnsemblPlants" id="evm.model.03.918">
    <property type="protein sequence ID" value="cds.evm.model.03.918"/>
    <property type="gene ID" value="evm.TU.03.918"/>
</dbReference>
<protein>
    <recommendedName>
        <fullName evidence="2">Reverse transcriptase Ty1/copia-type domain-containing protein</fullName>
    </recommendedName>
</protein>
<dbReference type="Proteomes" id="UP000596661">
    <property type="component" value="Chromosome 3"/>
</dbReference>
<organism evidence="3 4">
    <name type="scientific">Cannabis sativa</name>
    <name type="common">Hemp</name>
    <name type="synonym">Marijuana</name>
    <dbReference type="NCBI Taxonomy" id="3483"/>
    <lineage>
        <taxon>Eukaryota</taxon>
        <taxon>Viridiplantae</taxon>
        <taxon>Streptophyta</taxon>
        <taxon>Embryophyta</taxon>
        <taxon>Tracheophyta</taxon>
        <taxon>Spermatophyta</taxon>
        <taxon>Magnoliopsida</taxon>
        <taxon>eudicotyledons</taxon>
        <taxon>Gunneridae</taxon>
        <taxon>Pentapetalae</taxon>
        <taxon>rosids</taxon>
        <taxon>fabids</taxon>
        <taxon>Rosales</taxon>
        <taxon>Cannabaceae</taxon>
        <taxon>Cannabis</taxon>
    </lineage>
</organism>
<name>A0A803PAZ4_CANSA</name>
<dbReference type="PANTHER" id="PTHR11439:SF455">
    <property type="entry name" value="RLK (RECEPTOR-LIKE PROTEIN KINASE) 8, PUTATIVE-RELATED"/>
    <property type="match status" value="1"/>
</dbReference>
<reference evidence="3" key="1">
    <citation type="submission" date="2018-11" db="EMBL/GenBank/DDBJ databases">
        <authorList>
            <person name="Grassa J C."/>
        </authorList>
    </citation>
    <scope>NUCLEOTIDE SEQUENCE [LARGE SCALE GENOMIC DNA]</scope>
</reference>
<dbReference type="CDD" id="cd09272">
    <property type="entry name" value="RNase_HI_RT_Ty1"/>
    <property type="match status" value="1"/>
</dbReference>
<dbReference type="InterPro" id="IPR013103">
    <property type="entry name" value="RVT_2"/>
</dbReference>
<dbReference type="Pfam" id="PF07727">
    <property type="entry name" value="RVT_2"/>
    <property type="match status" value="1"/>
</dbReference>
<evidence type="ECO:0000313" key="3">
    <source>
        <dbReference type="EnsemblPlants" id="cds.evm.model.03.918"/>
    </source>
</evidence>
<reference evidence="3" key="2">
    <citation type="submission" date="2021-03" db="UniProtKB">
        <authorList>
            <consortium name="EnsemblPlants"/>
        </authorList>
    </citation>
    <scope>IDENTIFICATION</scope>
</reference>
<dbReference type="SUPFAM" id="SSF56672">
    <property type="entry name" value="DNA/RNA polymerases"/>
    <property type="match status" value="1"/>
</dbReference>
<feature type="domain" description="Reverse transcriptase Ty1/copia-type" evidence="2">
    <location>
        <begin position="509"/>
        <end position="754"/>
    </location>
</feature>
<evidence type="ECO:0000313" key="4">
    <source>
        <dbReference type="Proteomes" id="UP000596661"/>
    </source>
</evidence>
<dbReference type="Gramene" id="evm.model.03.918">
    <property type="protein sequence ID" value="cds.evm.model.03.918"/>
    <property type="gene ID" value="evm.TU.03.918"/>
</dbReference>
<feature type="compositionally biased region" description="Basic and acidic residues" evidence="1">
    <location>
        <begin position="419"/>
        <end position="429"/>
    </location>
</feature>
<sequence length="980" mass="110110">MADPTSAPQQVEGSGTPTSEASHQSRSPTQAAASVQTAAMSPLPVTTPFGSTLIQPFTMKLDRHNFPLWKTMVFTIIRGHRLEGFINGQRTPPKEFIISGIPKTPEYKVTTNPDFENWLVHDQLGMEWLYGSMTEGIASEVMGCQLAFALWSAFENLFGEPYPERHLVSNVLSGLKIEYLSIISVMEVRSETSWQEQQSILRSFNNRLERLTAAPPSHKNSGSPSANLAHKPTGPGGSRYSNDYSQEADNNVSIEFFPSVCCVKDRATGKVVLQGVLRDGLYRLNTSLLPKSHHPCLQSTKFQSVSCAGVATTAPATNNSRVHESVLDLWHRSQAHKGFRCLSPHGRIYISRHVIFNENEFPCQHGFFDNYKPEQTVTLDAPHSWFTLPVITQSCTIDKTQCISPLPEASTETTSPTHHSAEPSTRPHDSSPQQVCSSEFNTDTAVSPVLQPSHPMITRAKVGVYKPKVYLGYAKFDTSLHEPHTVEEALLHEGWNCLMQDEMTALRRNRTWTLVPRSSLRSPNIVGCKWVHKIKYNADGSLQRLKSRLVAKGFHQRSGVDFVETFSPVIKASTVQVVLTIAVTYNWEIRQLDVNNAFLNGILEEDVFMMQPSGFEDTGKPDYVCKLNKSIYGLRQAPRLWYDQLRRTLVEWNFENSKADSSLFLKKTSKYVIIVLIYVDDIIVTGSSSGEIEKFVVKLNKIFSLKDLGQLHYFLGIEVFRNETGLYLSQRKYIAELLQKHNMANIKPSPTPMTAGSPLSIKDGEPLEKPSEYKSVIGALQYLSHTRPDISFVVNKLRTMYLGLHIAPSVNLNLQGFSDVDWACCPYDRRSLAGYCVFLGESLISWSSKKQNIVARSSTESEYRSLAHLAAELTWLQELWQEMKFKASTTPIIWCDNMSACALASNLVFHARTKHIELNVHFVRDKVLQKKLGICYIPSHDQTVDCLTKGLSPSRFKFLVDKLRLVDSPLRLRGGVKNIG</sequence>
<feature type="region of interest" description="Disordered" evidence="1">
    <location>
        <begin position="1"/>
        <end position="37"/>
    </location>
</feature>
<evidence type="ECO:0000256" key="1">
    <source>
        <dbReference type="SAM" id="MobiDB-lite"/>
    </source>
</evidence>
<feature type="region of interest" description="Disordered" evidence="1">
    <location>
        <begin position="213"/>
        <end position="244"/>
    </location>
</feature>
<proteinExistence type="predicted"/>
<dbReference type="PANTHER" id="PTHR11439">
    <property type="entry name" value="GAG-POL-RELATED RETROTRANSPOSON"/>
    <property type="match status" value="1"/>
</dbReference>
<feature type="region of interest" description="Disordered" evidence="1">
    <location>
        <begin position="406"/>
        <end position="438"/>
    </location>
</feature>
<dbReference type="InterPro" id="IPR043502">
    <property type="entry name" value="DNA/RNA_pol_sf"/>
</dbReference>
<keyword evidence="4" id="KW-1185">Reference proteome</keyword>
<dbReference type="EMBL" id="UZAU01000269">
    <property type="status" value="NOT_ANNOTATED_CDS"/>
    <property type="molecule type" value="Genomic_DNA"/>
</dbReference>
<evidence type="ECO:0000259" key="2">
    <source>
        <dbReference type="Pfam" id="PF07727"/>
    </source>
</evidence>
<accession>A0A803PAZ4</accession>
<dbReference type="AlphaFoldDB" id="A0A803PAZ4"/>